<accession>A0A317Q4H9</accession>
<comment type="caution">
    <text evidence="1">The sequence shown here is derived from an EMBL/GenBank/DDBJ whole genome shotgun (WGS) entry which is preliminary data.</text>
</comment>
<protein>
    <submittedName>
        <fullName evidence="1">Uncharacterized protein</fullName>
    </submittedName>
</protein>
<dbReference type="Proteomes" id="UP000246964">
    <property type="component" value="Unassembled WGS sequence"/>
</dbReference>
<dbReference type="AlphaFoldDB" id="A0A317Q4H9"/>
<gene>
    <name evidence="1" type="ORF">DET45_11255</name>
</gene>
<keyword evidence="2" id="KW-1185">Reference proteome</keyword>
<evidence type="ECO:0000313" key="2">
    <source>
        <dbReference type="Proteomes" id="UP000246964"/>
    </source>
</evidence>
<organism evidence="1 2">
    <name type="scientific">Pseudidiomarina maritima</name>
    <dbReference type="NCBI Taxonomy" id="519453"/>
    <lineage>
        <taxon>Bacteria</taxon>
        <taxon>Pseudomonadati</taxon>
        <taxon>Pseudomonadota</taxon>
        <taxon>Gammaproteobacteria</taxon>
        <taxon>Alteromonadales</taxon>
        <taxon>Idiomarinaceae</taxon>
        <taxon>Pseudidiomarina</taxon>
    </lineage>
</organism>
<reference evidence="1 2" key="1">
    <citation type="submission" date="2018-05" db="EMBL/GenBank/DDBJ databases">
        <title>Freshwater and sediment microbial communities from various areas in North America, analyzing microbe dynamics in response to fracking.</title>
        <authorList>
            <person name="Lamendella R."/>
        </authorList>
    </citation>
    <scope>NUCLEOTIDE SEQUENCE [LARGE SCALE GENOMIC DNA]</scope>
    <source>
        <strain evidence="1 2">125B1</strain>
    </source>
</reference>
<sequence length="116" mass="12985">MIIANAEIKGVYMPLSREFKETVMELCKNPEYRKALLMEALESYLEGDIAVGNSLLRDYLNGTQAFGDVASEINMLEPSLRRMLGPNGNATVRNFFALLKACQQREGIRAADMIHS</sequence>
<evidence type="ECO:0000313" key="1">
    <source>
        <dbReference type="EMBL" id="PWW11195.1"/>
    </source>
</evidence>
<dbReference type="EMBL" id="QGTT01000012">
    <property type="protein sequence ID" value="PWW11195.1"/>
    <property type="molecule type" value="Genomic_DNA"/>
</dbReference>
<proteinExistence type="predicted"/>
<name>A0A317Q4H9_9GAMM</name>